<comment type="caution">
    <text evidence="6">The sequence shown here is derived from an EMBL/GenBank/DDBJ whole genome shotgun (WGS) entry which is preliminary data.</text>
</comment>
<dbReference type="GeneID" id="70232935"/>
<feature type="compositionally biased region" description="Basic residues" evidence="4">
    <location>
        <begin position="420"/>
        <end position="429"/>
    </location>
</feature>
<accession>A0A9P8PFS1</accession>
<protein>
    <recommendedName>
        <fullName evidence="5">UPF3 domain-containing protein</fullName>
    </recommendedName>
</protein>
<dbReference type="OrthoDB" id="3992466at2759"/>
<evidence type="ECO:0000256" key="3">
    <source>
        <dbReference type="SAM" id="Coils"/>
    </source>
</evidence>
<evidence type="ECO:0000313" key="7">
    <source>
        <dbReference type="Proteomes" id="UP000769157"/>
    </source>
</evidence>
<dbReference type="GO" id="GO:0003676">
    <property type="term" value="F:nucleic acid binding"/>
    <property type="evidence" value="ECO:0007669"/>
    <property type="project" value="InterPro"/>
</dbReference>
<feature type="coiled-coil region" evidence="3">
    <location>
        <begin position="588"/>
        <end position="661"/>
    </location>
</feature>
<dbReference type="AlphaFoldDB" id="A0A9P8PFS1"/>
<feature type="region of interest" description="Disordered" evidence="4">
    <location>
        <begin position="322"/>
        <end position="444"/>
    </location>
</feature>
<organism evidence="6 7">
    <name type="scientific">Ogataea philodendri</name>
    <dbReference type="NCBI Taxonomy" id="1378263"/>
    <lineage>
        <taxon>Eukaryota</taxon>
        <taxon>Fungi</taxon>
        <taxon>Dikarya</taxon>
        <taxon>Ascomycota</taxon>
        <taxon>Saccharomycotina</taxon>
        <taxon>Pichiomycetes</taxon>
        <taxon>Pichiales</taxon>
        <taxon>Pichiaceae</taxon>
        <taxon>Ogataea</taxon>
    </lineage>
</organism>
<name>A0A9P8PFS1_9ASCO</name>
<feature type="compositionally biased region" description="Basic and acidic residues" evidence="4">
    <location>
        <begin position="343"/>
        <end position="358"/>
    </location>
</feature>
<evidence type="ECO:0000256" key="4">
    <source>
        <dbReference type="SAM" id="MobiDB-lite"/>
    </source>
</evidence>
<dbReference type="InterPro" id="IPR012677">
    <property type="entry name" value="Nucleotide-bd_a/b_plait_sf"/>
</dbReference>
<sequence length="692" mass="78646">MVVCKVIVALEKMEFPEHESVLDELLARNETFVEVEDIDVGEHIVAEHDRVDRHVRLAQSYTQKHQDRDLEPFGRDSQFRVVSDIVQTFQQQRGHNKQFGILGIIQCNTKTLVEFDQQVHGPLQRPGVEISHKYKIVLDQTLERGPVVVKVPNFFDIRHQLAIGVALVKAAETASDPRPKIVQNDWRLVVRKLPPLMMYEEFLHAIAGLKGVRSNYFVGGRAASNSFETSKHSRGYLSMQNEATMMEAVQLFKQLQFQSEGVEYKPVLEKVFNKKFTKPFHPNFYNDPADAFPLDESEGYAKYLQWRTGEIDETELRSWFSPQKALAKESKHRKKSKKSRQKPKSDDKSKGHDDDKKLPPAPKIKKIATRPTSEAATNDAPTPKKQGTKKKDKKQALTPSESVDPAPAKDAVAKESPAPTKKKNKKKNKSSNSVPADVSPPPQPLVDLLDPKFINEVLECVIGEQPMETAAIREDTQYFKALKDFFTEMFFGNQIVEDHINALNPPLLDSFVKGDVKCESVEDLALMEAIYHFFCLLLVASVRGKRMAWAMTNINYLPNEHKRVLERFSLIAEKEDQFSEPYSPKKQTQELSGLLAEKEEEIQALTLEVSNLTQLTQAREEELLAELNVKEDKLVAYDVLVAQLRSQIEKLNNELKEAAMETSLGAHSKLELFAFENRVLQEFIAILAQSSN</sequence>
<evidence type="ECO:0000256" key="2">
    <source>
        <dbReference type="ARBA" id="ARBA00023161"/>
    </source>
</evidence>
<feature type="domain" description="UPF3" evidence="5">
    <location>
        <begin position="186"/>
        <end position="337"/>
    </location>
</feature>
<dbReference type="InterPro" id="IPR005120">
    <property type="entry name" value="UPF3_dom"/>
</dbReference>
<dbReference type="GO" id="GO:0000184">
    <property type="term" value="P:nuclear-transcribed mRNA catabolic process, nonsense-mediated decay"/>
    <property type="evidence" value="ECO:0007669"/>
    <property type="project" value="UniProtKB-KW"/>
</dbReference>
<comment type="similarity">
    <text evidence="1">Belongs to the RENT3 family.</text>
</comment>
<evidence type="ECO:0000256" key="1">
    <source>
        <dbReference type="ARBA" id="ARBA00005991"/>
    </source>
</evidence>
<dbReference type="Gene3D" id="3.30.70.330">
    <property type="match status" value="1"/>
</dbReference>
<dbReference type="Proteomes" id="UP000769157">
    <property type="component" value="Unassembled WGS sequence"/>
</dbReference>
<dbReference type="Pfam" id="PF03467">
    <property type="entry name" value="Smg4_UPF3"/>
    <property type="match status" value="1"/>
</dbReference>
<keyword evidence="3" id="KW-0175">Coiled coil</keyword>
<dbReference type="RefSeq" id="XP_046063877.1">
    <property type="nucleotide sequence ID" value="XM_046209119.1"/>
</dbReference>
<dbReference type="InterPro" id="IPR035979">
    <property type="entry name" value="RBD_domain_sf"/>
</dbReference>
<dbReference type="SUPFAM" id="SSF54928">
    <property type="entry name" value="RNA-binding domain, RBD"/>
    <property type="match status" value="1"/>
</dbReference>
<reference evidence="6" key="1">
    <citation type="journal article" date="2021" name="Open Biol.">
        <title>Shared evolutionary footprints suggest mitochondrial oxidative damage underlies multiple complex I losses in fungi.</title>
        <authorList>
            <person name="Schikora-Tamarit M.A."/>
            <person name="Marcet-Houben M."/>
            <person name="Nosek J."/>
            <person name="Gabaldon T."/>
        </authorList>
    </citation>
    <scope>NUCLEOTIDE SEQUENCE</scope>
    <source>
        <strain evidence="6">CBS6075</strain>
    </source>
</reference>
<feature type="compositionally biased region" description="Basic residues" evidence="4">
    <location>
        <begin position="330"/>
        <end position="342"/>
    </location>
</feature>
<keyword evidence="7" id="KW-1185">Reference proteome</keyword>
<dbReference type="EMBL" id="JAEUBE010000087">
    <property type="protein sequence ID" value="KAH3670452.1"/>
    <property type="molecule type" value="Genomic_DNA"/>
</dbReference>
<evidence type="ECO:0000259" key="5">
    <source>
        <dbReference type="Pfam" id="PF03467"/>
    </source>
</evidence>
<proteinExistence type="inferred from homology"/>
<keyword evidence="2" id="KW-0866">Nonsense-mediated mRNA decay</keyword>
<evidence type="ECO:0000313" key="6">
    <source>
        <dbReference type="EMBL" id="KAH3670452.1"/>
    </source>
</evidence>
<reference evidence="6" key="2">
    <citation type="submission" date="2021-01" db="EMBL/GenBank/DDBJ databases">
        <authorList>
            <person name="Schikora-Tamarit M.A."/>
        </authorList>
    </citation>
    <scope>NUCLEOTIDE SEQUENCE</scope>
    <source>
        <strain evidence="6">CBS6075</strain>
    </source>
</reference>
<gene>
    <name evidence="6" type="ORF">OGAPHI_000967</name>
</gene>
<feature type="compositionally biased region" description="Polar residues" evidence="4">
    <location>
        <begin position="370"/>
        <end position="380"/>
    </location>
</feature>